<dbReference type="Proteomes" id="UP001237642">
    <property type="component" value="Unassembled WGS sequence"/>
</dbReference>
<keyword evidence="4" id="KW-0067">ATP-binding</keyword>
<dbReference type="GO" id="GO:0005524">
    <property type="term" value="F:ATP binding"/>
    <property type="evidence" value="ECO:0007669"/>
    <property type="project" value="UniProtKB-KW"/>
</dbReference>
<dbReference type="PANTHER" id="PTHR44329">
    <property type="entry name" value="SERINE/THREONINE-PROTEIN KINASE TNNI3K-RELATED"/>
    <property type="match status" value="1"/>
</dbReference>
<organism evidence="6 7">
    <name type="scientific">Heracleum sosnowskyi</name>
    <dbReference type="NCBI Taxonomy" id="360622"/>
    <lineage>
        <taxon>Eukaryota</taxon>
        <taxon>Viridiplantae</taxon>
        <taxon>Streptophyta</taxon>
        <taxon>Embryophyta</taxon>
        <taxon>Tracheophyta</taxon>
        <taxon>Spermatophyta</taxon>
        <taxon>Magnoliopsida</taxon>
        <taxon>eudicotyledons</taxon>
        <taxon>Gunneridae</taxon>
        <taxon>Pentapetalae</taxon>
        <taxon>asterids</taxon>
        <taxon>campanulids</taxon>
        <taxon>Apiales</taxon>
        <taxon>Apiaceae</taxon>
        <taxon>Apioideae</taxon>
        <taxon>apioid superclade</taxon>
        <taxon>Tordylieae</taxon>
        <taxon>Tordyliinae</taxon>
        <taxon>Heracleum</taxon>
    </lineage>
</organism>
<gene>
    <name evidence="6" type="ORF">POM88_031289</name>
</gene>
<name>A0AAD8HXH5_9APIA</name>
<dbReference type="InterPro" id="IPR011009">
    <property type="entry name" value="Kinase-like_dom_sf"/>
</dbReference>
<reference evidence="6" key="1">
    <citation type="submission" date="2023-02" db="EMBL/GenBank/DDBJ databases">
        <title>Genome of toxic invasive species Heracleum sosnowskyi carries increased number of genes despite the absence of recent whole-genome duplications.</title>
        <authorList>
            <person name="Schelkunov M."/>
            <person name="Shtratnikova V."/>
            <person name="Makarenko M."/>
            <person name="Klepikova A."/>
            <person name="Omelchenko D."/>
            <person name="Novikova G."/>
            <person name="Obukhova E."/>
            <person name="Bogdanov V."/>
            <person name="Penin A."/>
            <person name="Logacheva M."/>
        </authorList>
    </citation>
    <scope>NUCLEOTIDE SEQUENCE</scope>
    <source>
        <strain evidence="6">Hsosn_3</strain>
        <tissue evidence="6">Leaf</tissue>
    </source>
</reference>
<keyword evidence="2" id="KW-0547">Nucleotide-binding</keyword>
<proteinExistence type="predicted"/>
<feature type="domain" description="Protein kinase" evidence="5">
    <location>
        <begin position="1"/>
        <end position="116"/>
    </location>
</feature>
<keyword evidence="7" id="KW-1185">Reference proteome</keyword>
<evidence type="ECO:0000256" key="2">
    <source>
        <dbReference type="ARBA" id="ARBA00022741"/>
    </source>
</evidence>
<evidence type="ECO:0000313" key="6">
    <source>
        <dbReference type="EMBL" id="KAK1375096.1"/>
    </source>
</evidence>
<comment type="caution">
    <text evidence="6">The sequence shown here is derived from an EMBL/GenBank/DDBJ whole genome shotgun (WGS) entry which is preliminary data.</text>
</comment>
<reference evidence="6" key="2">
    <citation type="submission" date="2023-05" db="EMBL/GenBank/DDBJ databases">
        <authorList>
            <person name="Schelkunov M.I."/>
        </authorList>
    </citation>
    <scope>NUCLEOTIDE SEQUENCE</scope>
    <source>
        <strain evidence="6">Hsosn_3</strain>
        <tissue evidence="6">Leaf</tissue>
    </source>
</reference>
<evidence type="ECO:0000259" key="5">
    <source>
        <dbReference type="PROSITE" id="PS50011"/>
    </source>
</evidence>
<dbReference type="Gene3D" id="1.10.510.10">
    <property type="entry name" value="Transferase(Phosphotransferase) domain 1"/>
    <property type="match status" value="1"/>
</dbReference>
<keyword evidence="1" id="KW-0808">Transferase</keyword>
<dbReference type="FunFam" id="3.30.200.20:FF:000180">
    <property type="entry name" value="serine/threonine-protein kinase STY46-like"/>
    <property type="match status" value="1"/>
</dbReference>
<dbReference type="InterPro" id="IPR001245">
    <property type="entry name" value="Ser-Thr/Tyr_kinase_cat_dom"/>
</dbReference>
<dbReference type="AlphaFoldDB" id="A0AAD8HXH5"/>
<accession>A0AAD8HXH5</accession>
<evidence type="ECO:0000256" key="1">
    <source>
        <dbReference type="ARBA" id="ARBA00022679"/>
    </source>
</evidence>
<protein>
    <recommendedName>
        <fullName evidence="5">Protein kinase domain-containing protein</fullName>
    </recommendedName>
</protein>
<sequence length="116" mass="13264">MVVFQRDPIFQDYVEHASQVVVKKLAEEVTNDDDKLRAFIDELALLQKIRHPNFVQFLGAVTQSSPMMIVTEYLPKGVLCAYMKEGGQLKPLKAVRFALDIARPYEKGGMFLWVTM</sequence>
<dbReference type="EMBL" id="JAUIZM010000007">
    <property type="protein sequence ID" value="KAK1375096.1"/>
    <property type="molecule type" value="Genomic_DNA"/>
</dbReference>
<dbReference type="Pfam" id="PF07714">
    <property type="entry name" value="PK_Tyr_Ser-Thr"/>
    <property type="match status" value="1"/>
</dbReference>
<evidence type="ECO:0000256" key="4">
    <source>
        <dbReference type="ARBA" id="ARBA00022840"/>
    </source>
</evidence>
<dbReference type="InterPro" id="IPR000719">
    <property type="entry name" value="Prot_kinase_dom"/>
</dbReference>
<dbReference type="SUPFAM" id="SSF56112">
    <property type="entry name" value="Protein kinase-like (PK-like)"/>
    <property type="match status" value="1"/>
</dbReference>
<dbReference type="PROSITE" id="PS50011">
    <property type="entry name" value="PROTEIN_KINASE_DOM"/>
    <property type="match status" value="1"/>
</dbReference>
<keyword evidence="3" id="KW-0418">Kinase</keyword>
<evidence type="ECO:0000313" key="7">
    <source>
        <dbReference type="Proteomes" id="UP001237642"/>
    </source>
</evidence>
<evidence type="ECO:0000256" key="3">
    <source>
        <dbReference type="ARBA" id="ARBA00022777"/>
    </source>
</evidence>
<dbReference type="InterPro" id="IPR051681">
    <property type="entry name" value="Ser/Thr_Kinases-Pseudokinases"/>
</dbReference>
<dbReference type="GO" id="GO:0004674">
    <property type="term" value="F:protein serine/threonine kinase activity"/>
    <property type="evidence" value="ECO:0007669"/>
    <property type="project" value="TreeGrafter"/>
</dbReference>
<dbReference type="PANTHER" id="PTHR44329:SF140">
    <property type="entry name" value="INACTIVE PROTEIN TYROSINE KINASE PTKL"/>
    <property type="match status" value="1"/>
</dbReference>